<feature type="region of interest" description="Disordered" evidence="1">
    <location>
        <begin position="1"/>
        <end position="56"/>
    </location>
</feature>
<sequence length="86" mass="9143">MGMTNISSLNSGQVRESQNQDSLSIGGGNLLSQLEDRVSQALGKNESLPGGENGLNAEMINPQEVVNYMSQLSQEPMSGENVSFVV</sequence>
<organism evidence="2 3">
    <name type="scientific">candidate division WOR-1 bacterium RIFCSPLOWO2_02_FULL_46_20</name>
    <dbReference type="NCBI Taxonomy" id="1802567"/>
    <lineage>
        <taxon>Bacteria</taxon>
        <taxon>Bacillati</taxon>
        <taxon>Saganbacteria</taxon>
    </lineage>
</organism>
<protein>
    <submittedName>
        <fullName evidence="2">Uncharacterized protein</fullName>
    </submittedName>
</protein>
<dbReference type="AlphaFoldDB" id="A0A1F4RH38"/>
<accession>A0A1F4RH38</accession>
<evidence type="ECO:0000256" key="1">
    <source>
        <dbReference type="SAM" id="MobiDB-lite"/>
    </source>
</evidence>
<evidence type="ECO:0000313" key="2">
    <source>
        <dbReference type="EMBL" id="OGC07436.1"/>
    </source>
</evidence>
<gene>
    <name evidence="2" type="ORF">A3H38_06405</name>
</gene>
<evidence type="ECO:0000313" key="3">
    <source>
        <dbReference type="Proteomes" id="UP000176938"/>
    </source>
</evidence>
<comment type="caution">
    <text evidence="2">The sequence shown here is derived from an EMBL/GenBank/DDBJ whole genome shotgun (WGS) entry which is preliminary data.</text>
</comment>
<proteinExistence type="predicted"/>
<reference evidence="2 3" key="1">
    <citation type="journal article" date="2016" name="Nat. Commun.">
        <title>Thousands of microbial genomes shed light on interconnected biogeochemical processes in an aquifer system.</title>
        <authorList>
            <person name="Anantharaman K."/>
            <person name="Brown C.T."/>
            <person name="Hug L.A."/>
            <person name="Sharon I."/>
            <person name="Castelle C.J."/>
            <person name="Probst A.J."/>
            <person name="Thomas B.C."/>
            <person name="Singh A."/>
            <person name="Wilkins M.J."/>
            <person name="Karaoz U."/>
            <person name="Brodie E.L."/>
            <person name="Williams K.H."/>
            <person name="Hubbard S.S."/>
            <person name="Banfield J.F."/>
        </authorList>
    </citation>
    <scope>NUCLEOTIDE SEQUENCE [LARGE SCALE GENOMIC DNA]</scope>
</reference>
<dbReference type="EMBL" id="METP01000004">
    <property type="protein sequence ID" value="OGC07436.1"/>
    <property type="molecule type" value="Genomic_DNA"/>
</dbReference>
<name>A0A1F4RH38_UNCSA</name>
<feature type="compositionally biased region" description="Polar residues" evidence="1">
    <location>
        <begin position="1"/>
        <end position="23"/>
    </location>
</feature>
<dbReference type="Proteomes" id="UP000176938">
    <property type="component" value="Unassembled WGS sequence"/>
</dbReference>